<proteinExistence type="predicted"/>
<dbReference type="KEGG" id="llu:AKJ09_02389"/>
<keyword evidence="3" id="KW-1185">Reference proteome</keyword>
<evidence type="ECO:0000313" key="2">
    <source>
        <dbReference type="EMBL" id="AKU95725.1"/>
    </source>
</evidence>
<gene>
    <name evidence="2" type="ORF">AKJ09_02389</name>
</gene>
<dbReference type="PATRIC" id="fig|1391654.3.peg.2423"/>
<dbReference type="InterPro" id="IPR021655">
    <property type="entry name" value="Put_metal-bd"/>
</dbReference>
<protein>
    <submittedName>
        <fullName evidence="2">Uncharacterized protein</fullName>
    </submittedName>
</protein>
<evidence type="ECO:0000313" key="3">
    <source>
        <dbReference type="Proteomes" id="UP000064967"/>
    </source>
</evidence>
<dbReference type="Proteomes" id="UP000064967">
    <property type="component" value="Chromosome"/>
</dbReference>
<name>A0A0K1PQB0_9BACT</name>
<reference evidence="2 3" key="1">
    <citation type="submission" date="2015-08" db="EMBL/GenBank/DDBJ databases">
        <authorList>
            <person name="Babu N.S."/>
            <person name="Beckwith C.J."/>
            <person name="Beseler K.G."/>
            <person name="Brison A."/>
            <person name="Carone J.V."/>
            <person name="Caskin T.P."/>
            <person name="Diamond M."/>
            <person name="Durham M.E."/>
            <person name="Foxe J.M."/>
            <person name="Go M."/>
            <person name="Henderson B.A."/>
            <person name="Jones I.B."/>
            <person name="McGettigan J.A."/>
            <person name="Micheletti S.J."/>
            <person name="Nasrallah M.E."/>
            <person name="Ortiz D."/>
            <person name="Piller C.R."/>
            <person name="Privatt S.R."/>
            <person name="Schneider S.L."/>
            <person name="Sharp S."/>
            <person name="Smith T.C."/>
            <person name="Stanton J.D."/>
            <person name="Ullery H.E."/>
            <person name="Wilson R.J."/>
            <person name="Serrano M.G."/>
            <person name="Buck G."/>
            <person name="Lee V."/>
            <person name="Wang Y."/>
            <person name="Carvalho R."/>
            <person name="Voegtly L."/>
            <person name="Shi R."/>
            <person name="Duckworth R."/>
            <person name="Johnson A."/>
            <person name="Loviza R."/>
            <person name="Walstead R."/>
            <person name="Shah Z."/>
            <person name="Kiflezghi M."/>
            <person name="Wade K."/>
            <person name="Ball S.L."/>
            <person name="Bradley K.W."/>
            <person name="Asai D.J."/>
            <person name="Bowman C.A."/>
            <person name="Russell D.A."/>
            <person name="Pope W.H."/>
            <person name="Jacobs-Sera D."/>
            <person name="Hendrix R.W."/>
            <person name="Hatfull G.F."/>
        </authorList>
    </citation>
    <scope>NUCLEOTIDE SEQUENCE [LARGE SCALE GENOMIC DNA]</scope>
    <source>
        <strain evidence="2 3">DSM 27648</strain>
    </source>
</reference>
<evidence type="ECO:0000256" key="1">
    <source>
        <dbReference type="SAM" id="MobiDB-lite"/>
    </source>
</evidence>
<accession>A0A0K1PQB0</accession>
<dbReference type="AlphaFoldDB" id="A0A0K1PQB0"/>
<dbReference type="EMBL" id="CP012333">
    <property type="protein sequence ID" value="AKU95725.1"/>
    <property type="molecule type" value="Genomic_DNA"/>
</dbReference>
<dbReference type="Pfam" id="PF11617">
    <property type="entry name" value="Cu-binding_MopE"/>
    <property type="match status" value="2"/>
</dbReference>
<sequence length="399" mass="40508">MAAHRQKAAPNEGILHRGRLARLAIWSALGGAALALSLAACGGSTDVGNLDAIDVVDAEADAGLTTADDAAAPVEDGSSGDAADARPNECEDDGGTITCGKGECVRTVPACVGGRIQTCTPKEPSAETCDGLDNDCDGEIDEDVAELTCGVGTCKTTVPGCLPGGVTNTCTPGAPGPKTCGLDNDCDGVMDETGPMMMPGTPVSVRGFNVDAIAEMKPAATTTSSSLDLTAHVLYTQTYAAVAGIAGGLPNSGTILANGRQYQLAPFDKSNMLKLGAGQEGTLSLVTPASFASVSILGFATEGSTGVSVTLEYSDGSKDLSTASLRDWYNGTPSIIYGFGRVSRTDDAEPSFNNPKMYAIDVNLSCAARTKVLKSISFKNLSLNPAPNVVIVAVSAGQP</sequence>
<feature type="region of interest" description="Disordered" evidence="1">
    <location>
        <begin position="66"/>
        <end position="88"/>
    </location>
</feature>
<organism evidence="2 3">
    <name type="scientific">Labilithrix luteola</name>
    <dbReference type="NCBI Taxonomy" id="1391654"/>
    <lineage>
        <taxon>Bacteria</taxon>
        <taxon>Pseudomonadati</taxon>
        <taxon>Myxococcota</taxon>
        <taxon>Polyangia</taxon>
        <taxon>Polyangiales</taxon>
        <taxon>Labilitrichaceae</taxon>
        <taxon>Labilithrix</taxon>
    </lineage>
</organism>